<name>A0ABQ6N7R4_9STRA</name>
<evidence type="ECO:0000256" key="3">
    <source>
        <dbReference type="ARBA" id="ARBA00022630"/>
    </source>
</evidence>
<evidence type="ECO:0000256" key="8">
    <source>
        <dbReference type="ARBA" id="ARBA00023002"/>
    </source>
</evidence>
<feature type="domain" description="DUS-like FMN-binding" evidence="10">
    <location>
        <begin position="16"/>
        <end position="60"/>
    </location>
</feature>
<keyword evidence="8" id="KW-0560">Oxidoreductase</keyword>
<gene>
    <name evidence="11" type="ORF">TeGR_g3802</name>
</gene>
<evidence type="ECO:0000256" key="4">
    <source>
        <dbReference type="ARBA" id="ARBA00022643"/>
    </source>
</evidence>
<feature type="region of interest" description="Disordered" evidence="9">
    <location>
        <begin position="405"/>
        <end position="435"/>
    </location>
</feature>
<keyword evidence="5" id="KW-0819">tRNA processing</keyword>
<keyword evidence="7" id="KW-0694">RNA-binding</keyword>
<dbReference type="InterPro" id="IPR018517">
    <property type="entry name" value="tRNA_hU_synthase_CS"/>
</dbReference>
<keyword evidence="3" id="KW-0285">Flavoprotein</keyword>
<proteinExistence type="predicted"/>
<evidence type="ECO:0000313" key="11">
    <source>
        <dbReference type="EMBL" id="GMI43258.1"/>
    </source>
</evidence>
<evidence type="ECO:0000256" key="9">
    <source>
        <dbReference type="SAM" id="MobiDB-lite"/>
    </source>
</evidence>
<dbReference type="Gene3D" id="3.20.20.70">
    <property type="entry name" value="Aldolase class I"/>
    <property type="match status" value="1"/>
</dbReference>
<comment type="caution">
    <text evidence="11">The sequence shown here is derived from an EMBL/GenBank/DDBJ whole genome shotgun (WGS) entry which is preliminary data.</text>
</comment>
<protein>
    <recommendedName>
        <fullName evidence="10">DUS-like FMN-binding domain-containing protein</fullName>
    </recommendedName>
</protein>
<evidence type="ECO:0000256" key="2">
    <source>
        <dbReference type="ARBA" id="ARBA00022555"/>
    </source>
</evidence>
<dbReference type="PANTHER" id="PTHR42907">
    <property type="entry name" value="FMN-LINKED OXIDOREDUCTASES SUPERFAMILY PROTEIN"/>
    <property type="match status" value="1"/>
</dbReference>
<dbReference type="EMBL" id="BRYB01001116">
    <property type="protein sequence ID" value="GMI43258.1"/>
    <property type="molecule type" value="Genomic_DNA"/>
</dbReference>
<keyword evidence="6" id="KW-0521">NADP</keyword>
<dbReference type="InterPro" id="IPR035587">
    <property type="entry name" value="DUS-like_FMN-bd"/>
</dbReference>
<dbReference type="SUPFAM" id="SSF51395">
    <property type="entry name" value="FMN-linked oxidoreductases"/>
    <property type="match status" value="1"/>
</dbReference>
<reference evidence="11 12" key="1">
    <citation type="journal article" date="2023" name="Commun. Biol.">
        <title>Genome analysis of Parmales, the sister group of diatoms, reveals the evolutionary specialization of diatoms from phago-mixotrophs to photoautotrophs.</title>
        <authorList>
            <person name="Ban H."/>
            <person name="Sato S."/>
            <person name="Yoshikawa S."/>
            <person name="Yamada K."/>
            <person name="Nakamura Y."/>
            <person name="Ichinomiya M."/>
            <person name="Sato N."/>
            <person name="Blanc-Mathieu R."/>
            <person name="Endo H."/>
            <person name="Kuwata A."/>
            <person name="Ogata H."/>
        </authorList>
    </citation>
    <scope>NUCLEOTIDE SEQUENCE [LARGE SCALE GENOMIC DNA]</scope>
</reference>
<feature type="domain" description="DUS-like FMN-binding" evidence="10">
    <location>
        <begin position="123"/>
        <end position="285"/>
    </location>
</feature>
<keyword evidence="2" id="KW-0820">tRNA-binding</keyword>
<dbReference type="InterPro" id="IPR013785">
    <property type="entry name" value="Aldolase_TIM"/>
</dbReference>
<keyword evidence="12" id="KW-1185">Reference proteome</keyword>
<organism evidence="11 12">
    <name type="scientific">Tetraparma gracilis</name>
    <dbReference type="NCBI Taxonomy" id="2962635"/>
    <lineage>
        <taxon>Eukaryota</taxon>
        <taxon>Sar</taxon>
        <taxon>Stramenopiles</taxon>
        <taxon>Ochrophyta</taxon>
        <taxon>Bolidophyceae</taxon>
        <taxon>Parmales</taxon>
        <taxon>Triparmaceae</taxon>
        <taxon>Tetraparma</taxon>
    </lineage>
</organism>
<evidence type="ECO:0000313" key="12">
    <source>
        <dbReference type="Proteomes" id="UP001165060"/>
    </source>
</evidence>
<accession>A0ABQ6N7R4</accession>
<evidence type="ECO:0000256" key="6">
    <source>
        <dbReference type="ARBA" id="ARBA00022857"/>
    </source>
</evidence>
<dbReference type="CDD" id="cd02801">
    <property type="entry name" value="DUS_like_FMN"/>
    <property type="match status" value="1"/>
</dbReference>
<comment type="cofactor">
    <cofactor evidence="1">
        <name>FMN</name>
        <dbReference type="ChEBI" id="CHEBI:58210"/>
    </cofactor>
</comment>
<feature type="non-terminal residue" evidence="11">
    <location>
        <position position="435"/>
    </location>
</feature>
<evidence type="ECO:0000259" key="10">
    <source>
        <dbReference type="Pfam" id="PF01207"/>
    </source>
</evidence>
<keyword evidence="4" id="KW-0288">FMN</keyword>
<dbReference type="InterPro" id="IPR004653">
    <property type="entry name" value="DusA"/>
</dbReference>
<feature type="compositionally biased region" description="Gly residues" evidence="9">
    <location>
        <begin position="416"/>
        <end position="429"/>
    </location>
</feature>
<evidence type="ECO:0000256" key="1">
    <source>
        <dbReference type="ARBA" id="ARBA00001917"/>
    </source>
</evidence>
<evidence type="ECO:0000256" key="7">
    <source>
        <dbReference type="ARBA" id="ARBA00022884"/>
    </source>
</evidence>
<dbReference type="PANTHER" id="PTHR42907:SF1">
    <property type="entry name" value="FMN-LINKED OXIDOREDUCTASES SUPERFAMILY PROTEIN"/>
    <property type="match status" value="1"/>
</dbReference>
<dbReference type="Pfam" id="PF01207">
    <property type="entry name" value="Dus"/>
    <property type="match status" value="2"/>
</dbReference>
<evidence type="ECO:0000256" key="5">
    <source>
        <dbReference type="ARBA" id="ARBA00022694"/>
    </source>
</evidence>
<sequence>MAGFEAVSPACSPLSVAPMIQWTNSHFRNLTRTLTSRTLLYSEMIMDSALVGQHHYKRNGLGVLSPWLVALPGEQPLAYQLGGGGLDGVSCLAAAGSRPVIEGGVNLPSAEQLALAADLVCSYAAENGIEPAEININSGCPSSKALRGGFGADLMRATANDHTRAVVSSVVRRVGARSEVTVKCRIGVCAPAAQPEDSRMTYRSLCEYVAGVKSAGVKRVIVHSRVCVLSGLSTAMNRTVPPLKYSVVRNLVRDFPDMDFVLNGGLRSLSEAESVLGRAGDGGLVYAMGGGGGGEDAEKYGSDFDWEIGSGASGFPQGAMIGRAVYNDPGMLFDADERFFGAPGPAAGASWGDVLERYWDYAETLDGSNKNNSLNEVIKPLHNVFANVVGNREYKQKLDRLVQEEGRKAKKRDKGTVGGEGGGEGGGKVGSLVRE</sequence>
<dbReference type="PROSITE" id="PS01136">
    <property type="entry name" value="UPF0034"/>
    <property type="match status" value="1"/>
</dbReference>
<dbReference type="Proteomes" id="UP001165060">
    <property type="component" value="Unassembled WGS sequence"/>
</dbReference>